<evidence type="ECO:0000313" key="2">
    <source>
        <dbReference type="EMBL" id="GAG37711.1"/>
    </source>
</evidence>
<comment type="caution">
    <text evidence="2">The sequence shown here is derived from an EMBL/GenBank/DDBJ whole genome shotgun (WGS) entry which is preliminary data.</text>
</comment>
<dbReference type="PANTHER" id="PTHR45947">
    <property type="entry name" value="SULFOQUINOVOSYL TRANSFERASE SQD2"/>
    <property type="match status" value="1"/>
</dbReference>
<dbReference type="PANTHER" id="PTHR45947:SF3">
    <property type="entry name" value="SULFOQUINOVOSYL TRANSFERASE SQD2"/>
    <property type="match status" value="1"/>
</dbReference>
<gene>
    <name evidence="2" type="ORF">S01H1_67325</name>
</gene>
<evidence type="ECO:0000259" key="1">
    <source>
        <dbReference type="Pfam" id="PF00534"/>
    </source>
</evidence>
<dbReference type="InterPro" id="IPR050194">
    <property type="entry name" value="Glycosyltransferase_grp1"/>
</dbReference>
<dbReference type="SUPFAM" id="SSF53756">
    <property type="entry name" value="UDP-Glycosyltransferase/glycogen phosphorylase"/>
    <property type="match status" value="1"/>
</dbReference>
<dbReference type="Pfam" id="PF00534">
    <property type="entry name" value="Glycos_transf_1"/>
    <property type="match status" value="1"/>
</dbReference>
<protein>
    <recommendedName>
        <fullName evidence="1">Glycosyl transferase family 1 domain-containing protein</fullName>
    </recommendedName>
</protein>
<dbReference type="InterPro" id="IPR001296">
    <property type="entry name" value="Glyco_trans_1"/>
</dbReference>
<sequence length="249" mass="28760">KNITMKKAVLVTNMIAPYRIPVWNHVNQQSEFGFKIFFMKEAEFNRDWKIPIEEIKFKYEVLSGLHLPIKKLNWEIHFNLGVFLKLRKENPDIIILDGYDSPTVWIALLYAKLYRKKIVSWIGSTSLFSSKKKGIIGLLKRMFVKRSDSFIAYGGLAKEYLLSLGAPKSKISVGCNVGDIDFFKKKVEDFRKTQDFSEARKKYPEIIFLFVGRLVKEKGVVEILNALKDIKEKNWGLIIIGSGPSFSEI</sequence>
<feature type="non-terminal residue" evidence="2">
    <location>
        <position position="249"/>
    </location>
</feature>
<dbReference type="Gene3D" id="3.40.50.2000">
    <property type="entry name" value="Glycogen Phosphorylase B"/>
    <property type="match status" value="2"/>
</dbReference>
<feature type="domain" description="Glycosyl transferase family 1" evidence="1">
    <location>
        <begin position="195"/>
        <end position="247"/>
    </location>
</feature>
<name>X0YLV6_9ZZZZ</name>
<dbReference type="AlphaFoldDB" id="X0YLV6"/>
<organism evidence="2">
    <name type="scientific">marine sediment metagenome</name>
    <dbReference type="NCBI Taxonomy" id="412755"/>
    <lineage>
        <taxon>unclassified sequences</taxon>
        <taxon>metagenomes</taxon>
        <taxon>ecological metagenomes</taxon>
    </lineage>
</organism>
<proteinExistence type="predicted"/>
<reference evidence="2" key="1">
    <citation type="journal article" date="2014" name="Front. Microbiol.">
        <title>High frequency of phylogenetically diverse reductive dehalogenase-homologous genes in deep subseafloor sedimentary metagenomes.</title>
        <authorList>
            <person name="Kawai M."/>
            <person name="Futagami T."/>
            <person name="Toyoda A."/>
            <person name="Takaki Y."/>
            <person name="Nishi S."/>
            <person name="Hori S."/>
            <person name="Arai W."/>
            <person name="Tsubouchi T."/>
            <person name="Morono Y."/>
            <person name="Uchiyama I."/>
            <person name="Ito T."/>
            <person name="Fujiyama A."/>
            <person name="Inagaki F."/>
            <person name="Takami H."/>
        </authorList>
    </citation>
    <scope>NUCLEOTIDE SEQUENCE</scope>
    <source>
        <strain evidence="2">Expedition CK06-06</strain>
    </source>
</reference>
<dbReference type="EMBL" id="BARS01044581">
    <property type="protein sequence ID" value="GAG37711.1"/>
    <property type="molecule type" value="Genomic_DNA"/>
</dbReference>
<dbReference type="GO" id="GO:0016757">
    <property type="term" value="F:glycosyltransferase activity"/>
    <property type="evidence" value="ECO:0007669"/>
    <property type="project" value="InterPro"/>
</dbReference>
<feature type="non-terminal residue" evidence="2">
    <location>
        <position position="1"/>
    </location>
</feature>
<accession>X0YLV6</accession>